<feature type="domain" description="C-type lectin" evidence="3">
    <location>
        <begin position="132"/>
        <end position="249"/>
    </location>
</feature>
<evidence type="ECO:0000259" key="3">
    <source>
        <dbReference type="PROSITE" id="PS50041"/>
    </source>
</evidence>
<feature type="signal peptide" evidence="2">
    <location>
        <begin position="1"/>
        <end position="18"/>
    </location>
</feature>
<protein>
    <submittedName>
        <fullName evidence="4">Secretory phospholipase A2 receptor-like isoform X2</fullName>
    </submittedName>
</protein>
<reference evidence="4 5" key="1">
    <citation type="submission" date="2024-01" db="EMBL/GenBank/DDBJ databases">
        <authorList>
            <person name="Alioto T."/>
            <person name="Alioto T."/>
            <person name="Gomez Garrido J."/>
        </authorList>
    </citation>
    <scope>NUCLEOTIDE SEQUENCE [LARGE SCALE GENOMIC DNA]</scope>
</reference>
<keyword evidence="5" id="KW-1185">Reference proteome</keyword>
<dbReference type="SMART" id="SM00034">
    <property type="entry name" value="CLECT"/>
    <property type="match status" value="2"/>
</dbReference>
<evidence type="ECO:0000256" key="2">
    <source>
        <dbReference type="SAM" id="SignalP"/>
    </source>
</evidence>
<proteinExistence type="predicted"/>
<evidence type="ECO:0000313" key="5">
    <source>
        <dbReference type="Proteomes" id="UP001314229"/>
    </source>
</evidence>
<dbReference type="Gene3D" id="3.10.100.10">
    <property type="entry name" value="Mannose-Binding Protein A, subunit A"/>
    <property type="match status" value="2"/>
</dbReference>
<dbReference type="PANTHER" id="PTHR45784:SF3">
    <property type="entry name" value="C-TYPE LECTIN DOMAIN FAMILY 4 MEMBER K-LIKE-RELATED"/>
    <property type="match status" value="1"/>
</dbReference>
<evidence type="ECO:0000256" key="1">
    <source>
        <dbReference type="ARBA" id="ARBA00023157"/>
    </source>
</evidence>
<dbReference type="AlphaFoldDB" id="A0AAV1NPF2"/>
<dbReference type="Pfam" id="PF00059">
    <property type="entry name" value="Lectin_C"/>
    <property type="match status" value="2"/>
</dbReference>
<dbReference type="PROSITE" id="PS50041">
    <property type="entry name" value="C_TYPE_LECTIN_2"/>
    <property type="match status" value="2"/>
</dbReference>
<dbReference type="PANTHER" id="PTHR45784">
    <property type="entry name" value="C-TYPE LECTIN DOMAIN FAMILY 20 MEMBER A-RELATED"/>
    <property type="match status" value="1"/>
</dbReference>
<comment type="caution">
    <text evidence="4">The sequence shown here is derived from an EMBL/GenBank/DDBJ whole genome shotgun (WGS) entry which is preliminary data.</text>
</comment>
<evidence type="ECO:0000313" key="4">
    <source>
        <dbReference type="EMBL" id="CAK6961063.1"/>
    </source>
</evidence>
<dbReference type="Proteomes" id="UP001314229">
    <property type="component" value="Unassembled WGS sequence"/>
</dbReference>
<dbReference type="InterPro" id="IPR016186">
    <property type="entry name" value="C-type_lectin-like/link_sf"/>
</dbReference>
<name>A0AAV1NPF2_SCOSC</name>
<feature type="chain" id="PRO_5043987648" evidence="2">
    <location>
        <begin position="19"/>
        <end position="314"/>
    </location>
</feature>
<keyword evidence="2" id="KW-0732">Signal</keyword>
<dbReference type="InterPro" id="IPR001304">
    <property type="entry name" value="C-type_lectin-like"/>
</dbReference>
<gene>
    <name evidence="4" type="ORF">FSCOSCO3_A025204</name>
</gene>
<keyword evidence="4" id="KW-0675">Receptor</keyword>
<sequence length="314" mass="36414">MEKTGLVIILSLVQLTLSLDAAREYHLVPLLKTWTEAQRYCREHFVDLATIETAEDWARVQELIGDSITPWIGLYDDINNWIWSMDNTSLYGDGNTALGDWFTFKRDNYKSIEHCVAIIGSILKDQKCELSQKSVCYDETSNEYIPVTSPMTWSSAQSYCREKYTDLTSMRNKQEKEAVMNVTNSQSHWWIGLFRDAWEWSDQSNSQFRTWLQGEPNNGFYAVAENCAGTSKKGWIDFPCEKEIPFICSVTPTMKLLKVVLQPEGSVDLNDSRVQEAALKHMEKQMRDHGFQKFRLSWRKQPNGEIFTKRNTQL</sequence>
<dbReference type="PROSITE" id="PS00615">
    <property type="entry name" value="C_TYPE_LECTIN_1"/>
    <property type="match status" value="1"/>
</dbReference>
<dbReference type="InterPro" id="IPR016187">
    <property type="entry name" value="CTDL_fold"/>
</dbReference>
<accession>A0AAV1NPF2</accession>
<dbReference type="SUPFAM" id="SSF56436">
    <property type="entry name" value="C-type lectin-like"/>
    <property type="match status" value="2"/>
</dbReference>
<feature type="domain" description="C-type lectin" evidence="3">
    <location>
        <begin position="20"/>
        <end position="137"/>
    </location>
</feature>
<dbReference type="InterPro" id="IPR018378">
    <property type="entry name" value="C-type_lectin_CS"/>
</dbReference>
<dbReference type="EMBL" id="CAWUFR010000048">
    <property type="protein sequence ID" value="CAK6961063.1"/>
    <property type="molecule type" value="Genomic_DNA"/>
</dbReference>
<organism evidence="4 5">
    <name type="scientific">Scomber scombrus</name>
    <name type="common">Atlantic mackerel</name>
    <name type="synonym">Scomber vernalis</name>
    <dbReference type="NCBI Taxonomy" id="13677"/>
    <lineage>
        <taxon>Eukaryota</taxon>
        <taxon>Metazoa</taxon>
        <taxon>Chordata</taxon>
        <taxon>Craniata</taxon>
        <taxon>Vertebrata</taxon>
        <taxon>Euteleostomi</taxon>
        <taxon>Actinopterygii</taxon>
        <taxon>Neopterygii</taxon>
        <taxon>Teleostei</taxon>
        <taxon>Neoteleostei</taxon>
        <taxon>Acanthomorphata</taxon>
        <taxon>Pelagiaria</taxon>
        <taxon>Scombriformes</taxon>
        <taxon>Scombridae</taxon>
        <taxon>Scomber</taxon>
    </lineage>
</organism>
<keyword evidence="1" id="KW-1015">Disulfide bond</keyword>